<comment type="similarity">
    <text evidence="4">Belongs to the NPH3 family.</text>
</comment>
<comment type="caution">
    <text evidence="8">The sequence shown here is derived from an EMBL/GenBank/DDBJ whole genome shotgun (WGS) entry which is preliminary data.</text>
</comment>
<dbReference type="Pfam" id="PF00651">
    <property type="entry name" value="BTB"/>
    <property type="match status" value="1"/>
</dbReference>
<evidence type="ECO:0000313" key="8">
    <source>
        <dbReference type="EMBL" id="KAL2322833.1"/>
    </source>
</evidence>
<evidence type="ECO:0000259" key="7">
    <source>
        <dbReference type="PROSITE" id="PS51649"/>
    </source>
</evidence>
<evidence type="ECO:0000256" key="5">
    <source>
        <dbReference type="SAM" id="MobiDB-lite"/>
    </source>
</evidence>
<evidence type="ECO:0000256" key="4">
    <source>
        <dbReference type="PROSITE-ProRule" id="PRU00982"/>
    </source>
</evidence>
<feature type="domain" description="NPH3" evidence="7">
    <location>
        <begin position="200"/>
        <end position="284"/>
    </location>
</feature>
<comment type="pathway">
    <text evidence="2">Protein modification; protein ubiquitination.</text>
</comment>
<sequence length="440" mass="49386">MKGLNQLGAVETIFEEECEFSSTPSSPSPSFSSSRACLHSRVKAWSMRIGRETDILIRVQSICFHLHKDRVASQSSYLKRHLTETSDLTLSPPLNITAETFAAVAEFCYSGRVQMTPGNVAVVRTAAELLGMTAEGGLSHVAEALFRDVVGANGECATTVLRSCLPLLPEAETTASLVSRCIETLVYVHGVTRLKDVMEMQPRDFITVAESMGRRLENHDVLYKIVDTYLKEKKIEKVKEEERSGICNSIECSKLSRETLIECVRNPRMALRLVVQAVVVEHLNTRHSMALASAKRQKQRQRQRQGRRSMTLGDFLQRDAVLSETTKLRTAMDGTNGRIGRLEEEVRCMKRVLREFDEDERNALRSASFHFVDVEKGGGVKKGERWSTSWSRIEFDGGMGRSSFSVDAPKMSETFRQRLVSGFKNAFRLPNSAFNKTCSE</sequence>
<gene>
    <name evidence="8" type="ORF">Fmac_027212</name>
</gene>
<dbReference type="GO" id="GO:0012505">
    <property type="term" value="C:endomembrane system"/>
    <property type="evidence" value="ECO:0007669"/>
    <property type="project" value="UniProtKB-SubCell"/>
</dbReference>
<evidence type="ECO:0000259" key="6">
    <source>
        <dbReference type="PROSITE" id="PS50097"/>
    </source>
</evidence>
<feature type="region of interest" description="Disordered" evidence="5">
    <location>
        <begin position="290"/>
        <end position="309"/>
    </location>
</feature>
<comment type="subcellular location">
    <subcellularLocation>
        <location evidence="1">Endomembrane system</location>
        <topology evidence="1">Peripheral membrane protein</topology>
    </subcellularLocation>
</comment>
<reference evidence="8 9" key="1">
    <citation type="submission" date="2024-08" db="EMBL/GenBank/DDBJ databases">
        <title>Insights into the chromosomal genome structure of Flemingia macrophylla.</title>
        <authorList>
            <person name="Ding Y."/>
            <person name="Zhao Y."/>
            <person name="Bi W."/>
            <person name="Wu M."/>
            <person name="Zhao G."/>
            <person name="Gong Y."/>
            <person name="Li W."/>
            <person name="Zhang P."/>
        </authorList>
    </citation>
    <scope>NUCLEOTIDE SEQUENCE [LARGE SCALE GENOMIC DNA]</scope>
    <source>
        <strain evidence="8">DYQJB</strain>
        <tissue evidence="8">Leaf</tissue>
    </source>
</reference>
<organism evidence="8 9">
    <name type="scientific">Flemingia macrophylla</name>
    <dbReference type="NCBI Taxonomy" id="520843"/>
    <lineage>
        <taxon>Eukaryota</taxon>
        <taxon>Viridiplantae</taxon>
        <taxon>Streptophyta</taxon>
        <taxon>Embryophyta</taxon>
        <taxon>Tracheophyta</taxon>
        <taxon>Spermatophyta</taxon>
        <taxon>Magnoliopsida</taxon>
        <taxon>eudicotyledons</taxon>
        <taxon>Gunneridae</taxon>
        <taxon>Pentapetalae</taxon>
        <taxon>rosids</taxon>
        <taxon>fabids</taxon>
        <taxon>Fabales</taxon>
        <taxon>Fabaceae</taxon>
        <taxon>Papilionoideae</taxon>
        <taxon>50 kb inversion clade</taxon>
        <taxon>NPAAA clade</taxon>
        <taxon>indigoferoid/millettioid clade</taxon>
        <taxon>Phaseoleae</taxon>
        <taxon>Flemingia</taxon>
    </lineage>
</organism>
<dbReference type="InterPro" id="IPR027356">
    <property type="entry name" value="NPH3_dom"/>
</dbReference>
<feature type="compositionally biased region" description="Basic residues" evidence="5">
    <location>
        <begin position="295"/>
        <end position="307"/>
    </location>
</feature>
<evidence type="ECO:0000256" key="3">
    <source>
        <dbReference type="ARBA" id="ARBA00022786"/>
    </source>
</evidence>
<dbReference type="PANTHER" id="PTHR32370">
    <property type="entry name" value="OS12G0117600 PROTEIN"/>
    <property type="match status" value="1"/>
</dbReference>
<dbReference type="EMBL" id="JBGMDY010000009">
    <property type="protein sequence ID" value="KAL2322833.1"/>
    <property type="molecule type" value="Genomic_DNA"/>
</dbReference>
<dbReference type="SUPFAM" id="SSF54695">
    <property type="entry name" value="POZ domain"/>
    <property type="match status" value="1"/>
</dbReference>
<dbReference type="InterPro" id="IPR000210">
    <property type="entry name" value="BTB/POZ_dom"/>
</dbReference>
<proteinExistence type="inferred from homology"/>
<accession>A0ABD1LHK2</accession>
<dbReference type="AlphaFoldDB" id="A0ABD1LHK2"/>
<dbReference type="Gene3D" id="3.30.710.10">
    <property type="entry name" value="Potassium Channel Kv1.1, Chain A"/>
    <property type="match status" value="1"/>
</dbReference>
<evidence type="ECO:0008006" key="10">
    <source>
        <dbReference type="Google" id="ProtNLM"/>
    </source>
</evidence>
<evidence type="ECO:0000313" key="9">
    <source>
        <dbReference type="Proteomes" id="UP001603857"/>
    </source>
</evidence>
<protein>
    <recommendedName>
        <fullName evidence="10">BTB/POZ domain-containing protein</fullName>
    </recommendedName>
</protein>
<keyword evidence="3" id="KW-0833">Ubl conjugation pathway</keyword>
<dbReference type="PROSITE" id="PS50097">
    <property type="entry name" value="BTB"/>
    <property type="match status" value="1"/>
</dbReference>
<keyword evidence="9" id="KW-1185">Reference proteome</keyword>
<dbReference type="PROSITE" id="PS51649">
    <property type="entry name" value="NPH3"/>
    <property type="match status" value="1"/>
</dbReference>
<dbReference type="Pfam" id="PF03000">
    <property type="entry name" value="NPH3"/>
    <property type="match status" value="1"/>
</dbReference>
<evidence type="ECO:0000256" key="1">
    <source>
        <dbReference type="ARBA" id="ARBA00004184"/>
    </source>
</evidence>
<name>A0ABD1LHK2_9FABA</name>
<dbReference type="InterPro" id="IPR043454">
    <property type="entry name" value="NPH3/RPT2-like"/>
</dbReference>
<feature type="domain" description="BTB" evidence="6">
    <location>
        <begin position="53"/>
        <end position="117"/>
    </location>
</feature>
<dbReference type="Proteomes" id="UP001603857">
    <property type="component" value="Unassembled WGS sequence"/>
</dbReference>
<evidence type="ECO:0000256" key="2">
    <source>
        <dbReference type="ARBA" id="ARBA00004906"/>
    </source>
</evidence>
<dbReference type="InterPro" id="IPR011333">
    <property type="entry name" value="SKP1/BTB/POZ_sf"/>
</dbReference>